<feature type="region of interest" description="Disordered" evidence="1">
    <location>
        <begin position="18"/>
        <end position="126"/>
    </location>
</feature>
<feature type="compositionally biased region" description="Gly residues" evidence="1">
    <location>
        <begin position="104"/>
        <end position="113"/>
    </location>
</feature>
<organism evidence="3 4">
    <name type="scientific">Coniochaeta hoffmannii</name>
    <dbReference type="NCBI Taxonomy" id="91930"/>
    <lineage>
        <taxon>Eukaryota</taxon>
        <taxon>Fungi</taxon>
        <taxon>Dikarya</taxon>
        <taxon>Ascomycota</taxon>
        <taxon>Pezizomycotina</taxon>
        <taxon>Sordariomycetes</taxon>
        <taxon>Sordariomycetidae</taxon>
        <taxon>Coniochaetales</taxon>
        <taxon>Coniochaetaceae</taxon>
        <taxon>Coniochaeta</taxon>
    </lineage>
</organism>
<evidence type="ECO:0000256" key="1">
    <source>
        <dbReference type="SAM" id="MobiDB-lite"/>
    </source>
</evidence>
<name>A0AA38VAT9_9PEZI</name>
<accession>A0AA38VAT9</accession>
<evidence type="ECO:0000313" key="4">
    <source>
        <dbReference type="Proteomes" id="UP001174691"/>
    </source>
</evidence>
<keyword evidence="4" id="KW-1185">Reference proteome</keyword>
<keyword evidence="2" id="KW-0732">Signal</keyword>
<feature type="compositionally biased region" description="Basic and acidic residues" evidence="1">
    <location>
        <begin position="22"/>
        <end position="36"/>
    </location>
</feature>
<dbReference type="AlphaFoldDB" id="A0AA38VAT9"/>
<evidence type="ECO:0000313" key="3">
    <source>
        <dbReference type="EMBL" id="KAJ9129520.1"/>
    </source>
</evidence>
<comment type="caution">
    <text evidence="3">The sequence shown here is derived from an EMBL/GenBank/DDBJ whole genome shotgun (WGS) entry which is preliminary data.</text>
</comment>
<reference evidence="3" key="1">
    <citation type="submission" date="2022-07" db="EMBL/GenBank/DDBJ databases">
        <title>Fungi with potential for degradation of polypropylene.</title>
        <authorList>
            <person name="Gostincar C."/>
        </authorList>
    </citation>
    <scope>NUCLEOTIDE SEQUENCE</scope>
    <source>
        <strain evidence="3">EXF-13287</strain>
    </source>
</reference>
<proteinExistence type="predicted"/>
<evidence type="ECO:0000256" key="2">
    <source>
        <dbReference type="SAM" id="SignalP"/>
    </source>
</evidence>
<sequence length="166" mass="18474">MRLSVLTLGSCLALSALAAEPPQHDSSNKRAVDENVKWPTTQQDKHQQQHDVSLVREGLATNKDSNKDEEEDSTEEKRWFGKKKKPPPPPSPPVPRSRSPAAGGTEGVEGAQGGLRSRKGSLGREVVVVESPRAKKVVERGEERKGEKVVWEGRKKEEDRVRVRKR</sequence>
<dbReference type="EMBL" id="JANBVN010000330">
    <property type="protein sequence ID" value="KAJ9129520.1"/>
    <property type="molecule type" value="Genomic_DNA"/>
</dbReference>
<feature type="region of interest" description="Disordered" evidence="1">
    <location>
        <begin position="138"/>
        <end position="166"/>
    </location>
</feature>
<protein>
    <submittedName>
        <fullName evidence="3">Uncharacterized protein</fullName>
    </submittedName>
</protein>
<feature type="signal peptide" evidence="2">
    <location>
        <begin position="1"/>
        <end position="18"/>
    </location>
</feature>
<gene>
    <name evidence="3" type="ORF">NKR19_g10330</name>
</gene>
<dbReference type="Proteomes" id="UP001174691">
    <property type="component" value="Unassembled WGS sequence"/>
</dbReference>
<feature type="chain" id="PRO_5041457809" evidence="2">
    <location>
        <begin position="19"/>
        <end position="166"/>
    </location>
</feature>